<keyword evidence="4" id="KW-1185">Reference proteome</keyword>
<accession>A0ABV7G1S2</accession>
<evidence type="ECO:0000313" key="3">
    <source>
        <dbReference type="EMBL" id="MFC3126647.1"/>
    </source>
</evidence>
<dbReference type="EMBL" id="JBHRTN010000018">
    <property type="protein sequence ID" value="MFC3126647.1"/>
    <property type="molecule type" value="Genomic_DNA"/>
</dbReference>
<proteinExistence type="predicted"/>
<evidence type="ECO:0000313" key="4">
    <source>
        <dbReference type="Proteomes" id="UP001595593"/>
    </source>
</evidence>
<keyword evidence="2" id="KW-0732">Signal</keyword>
<evidence type="ECO:0000256" key="2">
    <source>
        <dbReference type="SAM" id="SignalP"/>
    </source>
</evidence>
<dbReference type="RefSeq" id="WP_379598113.1">
    <property type="nucleotide sequence ID" value="NZ_JBHRTN010000018.1"/>
</dbReference>
<comment type="caution">
    <text evidence="3">The sequence shown here is derived from an EMBL/GenBank/DDBJ whole genome shotgun (WGS) entry which is preliminary data.</text>
</comment>
<evidence type="ECO:0000256" key="1">
    <source>
        <dbReference type="SAM" id="MobiDB-lite"/>
    </source>
</evidence>
<organism evidence="3 4">
    <name type="scientific">Teichococcus globiformis</name>
    <dbReference type="NCBI Taxonomy" id="2307229"/>
    <lineage>
        <taxon>Bacteria</taxon>
        <taxon>Pseudomonadati</taxon>
        <taxon>Pseudomonadota</taxon>
        <taxon>Alphaproteobacteria</taxon>
        <taxon>Acetobacterales</taxon>
        <taxon>Roseomonadaceae</taxon>
        <taxon>Roseomonas</taxon>
    </lineage>
</organism>
<feature type="signal peptide" evidence="2">
    <location>
        <begin position="1"/>
        <end position="31"/>
    </location>
</feature>
<gene>
    <name evidence="3" type="ORF">ACFOD4_16400</name>
</gene>
<feature type="chain" id="PRO_5045297520" description="Secreted protein" evidence="2">
    <location>
        <begin position="32"/>
        <end position="109"/>
    </location>
</feature>
<reference evidence="4" key="1">
    <citation type="journal article" date="2019" name="Int. J. Syst. Evol. Microbiol.">
        <title>The Global Catalogue of Microorganisms (GCM) 10K type strain sequencing project: providing services to taxonomists for standard genome sequencing and annotation.</title>
        <authorList>
            <consortium name="The Broad Institute Genomics Platform"/>
            <consortium name="The Broad Institute Genome Sequencing Center for Infectious Disease"/>
            <person name="Wu L."/>
            <person name="Ma J."/>
        </authorList>
    </citation>
    <scope>NUCLEOTIDE SEQUENCE [LARGE SCALE GENOMIC DNA]</scope>
    <source>
        <strain evidence="4">KCTC 52094</strain>
    </source>
</reference>
<evidence type="ECO:0008006" key="5">
    <source>
        <dbReference type="Google" id="ProtNLM"/>
    </source>
</evidence>
<feature type="region of interest" description="Disordered" evidence="1">
    <location>
        <begin position="50"/>
        <end position="69"/>
    </location>
</feature>
<name>A0ABV7G1S2_9PROT</name>
<sequence length="109" mass="12255">MRRLRQLAMIGLAAAGLVLGTAAALPGAAKAAGVNQPEVLLVHDGWRRGPPPRWHHRHQGPPRGYYGPPPRYYHRPPPVIYQPPPRAYYPPPPPRYYRPAPRAGFYFGY</sequence>
<protein>
    <recommendedName>
        <fullName evidence="5">Secreted protein</fullName>
    </recommendedName>
</protein>
<dbReference type="Proteomes" id="UP001595593">
    <property type="component" value="Unassembled WGS sequence"/>
</dbReference>